<feature type="compositionally biased region" description="Low complexity" evidence="1">
    <location>
        <begin position="57"/>
        <end position="73"/>
    </location>
</feature>
<name>K2R5M7_METFP</name>
<feature type="domain" description="DUF11" evidence="2">
    <location>
        <begin position="269"/>
        <end position="384"/>
    </location>
</feature>
<accession>K2R5M7</accession>
<keyword evidence="4" id="KW-1185">Reference proteome</keyword>
<dbReference type="Pfam" id="PF01345">
    <property type="entry name" value="DUF11"/>
    <property type="match status" value="5"/>
</dbReference>
<dbReference type="Proteomes" id="UP000007360">
    <property type="component" value="Unassembled WGS sequence"/>
</dbReference>
<dbReference type="AlphaFoldDB" id="K2R5M7"/>
<dbReference type="PANTHER" id="PTHR34819:SF3">
    <property type="entry name" value="CELL SURFACE PROTEIN"/>
    <property type="match status" value="1"/>
</dbReference>
<dbReference type="InterPro" id="IPR047589">
    <property type="entry name" value="DUF11_rpt"/>
</dbReference>
<feature type="domain" description="DUF11" evidence="2">
    <location>
        <begin position="553"/>
        <end position="670"/>
    </location>
</feature>
<gene>
    <name evidence="3" type="ORF">A994_03578</name>
</gene>
<evidence type="ECO:0000313" key="4">
    <source>
        <dbReference type="Proteomes" id="UP000007360"/>
    </source>
</evidence>
<evidence type="ECO:0000256" key="1">
    <source>
        <dbReference type="SAM" id="MobiDB-lite"/>
    </source>
</evidence>
<sequence>MRKGIVFILMTVALAIAFSGFVTAAEPANNDTSSLDTQSNMADNPPPAESDTQIDEQTTTNQQSTNTTNSSSSIPDPDVGVTIDAYNSTFNPANYLGGETYNPITTAHDGDTVWLAIYVYNNGPEPTSGVNVANIYNVLSSTDFTLNNWQTWYFDGTWHISTSVWNPDSGIWTTETLYPEDTLNEITTQYLFINATIHGTDNLVNNTVTKLTPLPKDEGGSDPNQLNDQASALIQLIPDAQTSVWKWYSDVTGDHPDFPGYSTLRYLDTAYLYLKANNYGPDNATGVIVTDVIPDALAVDLSNIKVSYNNPFTWVDPSGTVNFDNSTNTITWRIGDLNLGDEFYLQIPIQVVKSNTTFTNTVTLNQITPTSKPNLQTDSKTLTVPPLDAQTSVWKWYSDVTGVNPSYPGYTTLNYLDTAYLYLQAYNYGPDVASNVVLTDVIPTSLGVDVSNIKVSNGWPFNWVSPAGSVNLIGNTLTWSIGTLNSNGNYYLQIPVHVLKSNVTINNTVTETQSTPTSEPSWQTASSSINIPPAADVSIAKQFTDASGNPITTTWYGANITGVITVTNHGPDGASNVVMTDTMPDNLVVSTSSVLTSYNNGATWISSDPNVSWVLNQLTWNIGNMTSGANYLLKFNGTVPVHQGTINNTANVTTSTYYPTHLHNSSTASVDVVMAADMGVIKTVDDITPAIGQIVTYTIVATNYGPENASDVWVYDLLPEGVTFLNAVASQGEYFVTGANAGWWHVGVLNNTLSAVLNINCTVDPALGSMVTNTAVVGSELFDQNMANNMGSATFLEPVADLDLTVATSNPMPKVGEQFCYTVTVTNDGPSNATNVIISAPIPAGLTLNNWWASTGTYANGLWNIGTIPNGTSAVLKLYVTPTAAVAGNRVPFTATITSLDQYDPIIPYSASVNVQIPKENAEVSAKTVPMQATGTPLVPLALSALSILTGLAVSRRR</sequence>
<dbReference type="Gene3D" id="2.60.40.1170">
    <property type="entry name" value="Mu homology domain, subdomain B"/>
    <property type="match status" value="1"/>
</dbReference>
<proteinExistence type="predicted"/>
<evidence type="ECO:0000313" key="3">
    <source>
        <dbReference type="EMBL" id="EKF86532.1"/>
    </source>
</evidence>
<evidence type="ECO:0000259" key="2">
    <source>
        <dbReference type="Pfam" id="PF01345"/>
    </source>
</evidence>
<feature type="compositionally biased region" description="Polar residues" evidence="1">
    <location>
        <begin position="29"/>
        <end position="42"/>
    </location>
</feature>
<dbReference type="NCBIfam" id="TIGR01451">
    <property type="entry name" value="B_ant_repeat"/>
    <property type="match status" value="3"/>
</dbReference>
<dbReference type="Gene3D" id="2.60.40.3080">
    <property type="match status" value="1"/>
</dbReference>
<reference evidence="3 4" key="1">
    <citation type="journal article" date="2012" name="J. Bacteriol.">
        <title>Draft genome sequence of Methanobacterium formicicum DSM 3637, an archaebacterium isolated from the methane producer amoeba Pelomyxa palustris.</title>
        <authorList>
            <person name="Gutierrez G."/>
        </authorList>
    </citation>
    <scope>NUCLEOTIDE SEQUENCE [LARGE SCALE GENOMIC DNA]</scope>
    <source>
        <strain evidence="4">DSM 3637 / PP1</strain>
    </source>
</reference>
<dbReference type="InterPro" id="IPR013783">
    <property type="entry name" value="Ig-like_fold"/>
</dbReference>
<dbReference type="EMBL" id="AMPO01000002">
    <property type="protein sequence ID" value="EKF86532.1"/>
    <property type="molecule type" value="Genomic_DNA"/>
</dbReference>
<organism evidence="3 4">
    <name type="scientific">Methanobacterium formicicum (strain DSM 3637 / PP1)</name>
    <dbReference type="NCBI Taxonomy" id="1204725"/>
    <lineage>
        <taxon>Archaea</taxon>
        <taxon>Methanobacteriati</taxon>
        <taxon>Methanobacteriota</taxon>
        <taxon>Methanomada group</taxon>
        <taxon>Methanobacteria</taxon>
        <taxon>Methanobacteriales</taxon>
        <taxon>Methanobacteriaceae</taxon>
        <taxon>Methanobacterium</taxon>
    </lineage>
</organism>
<comment type="caution">
    <text evidence="3">The sequence shown here is derived from an EMBL/GenBank/DDBJ whole genome shotgun (WGS) entry which is preliminary data.</text>
</comment>
<dbReference type="PATRIC" id="fig|1204725.3.peg.721"/>
<dbReference type="InterPro" id="IPR001434">
    <property type="entry name" value="OmcB-like_DUF11"/>
</dbReference>
<dbReference type="InterPro" id="IPR051172">
    <property type="entry name" value="Chlamydia_OmcB"/>
</dbReference>
<protein>
    <recommendedName>
        <fullName evidence="2">DUF11 domain-containing protein</fullName>
    </recommendedName>
</protein>
<feature type="domain" description="DUF11" evidence="2">
    <location>
        <begin position="801"/>
        <end position="905"/>
    </location>
</feature>
<feature type="domain" description="DUF11" evidence="2">
    <location>
        <begin position="414"/>
        <end position="526"/>
    </location>
</feature>
<dbReference type="PANTHER" id="PTHR34819">
    <property type="entry name" value="LARGE CYSTEINE-RICH PERIPLASMIC PROTEIN OMCB"/>
    <property type="match status" value="1"/>
</dbReference>
<dbReference type="Gene3D" id="2.60.40.10">
    <property type="entry name" value="Immunoglobulins"/>
    <property type="match status" value="1"/>
</dbReference>
<feature type="region of interest" description="Disordered" evidence="1">
    <location>
        <begin position="28"/>
        <end position="78"/>
    </location>
</feature>
<feature type="domain" description="DUF11" evidence="2">
    <location>
        <begin position="677"/>
        <end position="794"/>
    </location>
</feature>